<dbReference type="Pfam" id="PF18962">
    <property type="entry name" value="Por_Secre_tail"/>
    <property type="match status" value="1"/>
</dbReference>
<gene>
    <name evidence="4" type="ORF">OF897_18930</name>
</gene>
<feature type="signal peptide" evidence="2">
    <location>
        <begin position="1"/>
        <end position="24"/>
    </location>
</feature>
<evidence type="ECO:0000256" key="2">
    <source>
        <dbReference type="SAM" id="SignalP"/>
    </source>
</evidence>
<protein>
    <submittedName>
        <fullName evidence="4">T9SS type A sorting domain-containing protein</fullName>
    </submittedName>
</protein>
<accession>A0ABT3XWE2</accession>
<sequence>MIKNLSIKTGIAILCFGSFSMSKAQCNPLSEFSENFDTLSCCNMGVVPSCWNSILTAGGGNQIISSTSPASSPSNVYQTGYNKVSIVIMPPLTNINAGTHHFKFKARVNSGPGLLDFGYITDINDASTFVVLQSITIINGTYDNTSERVLDVPTTVPATARLAIRNPGTTWAGHYWDDAVWESKSALSTNDLKLKHFKIHPNPFADIITISESNEIQSLKITDVSGRLIKTIEKPSSKINLNYLKSGAYFITIQQKDGKLQTYKTIKE</sequence>
<evidence type="ECO:0000313" key="4">
    <source>
        <dbReference type="EMBL" id="MCX8525993.1"/>
    </source>
</evidence>
<feature type="chain" id="PRO_5046742787" evidence="2">
    <location>
        <begin position="25"/>
        <end position="268"/>
    </location>
</feature>
<proteinExistence type="predicted"/>
<evidence type="ECO:0000259" key="3">
    <source>
        <dbReference type="Pfam" id="PF18962"/>
    </source>
</evidence>
<reference evidence="4" key="1">
    <citation type="submission" date="2022-10" db="EMBL/GenBank/DDBJ databases">
        <title>Chryseobacterium sp. nov., a novel bacterial species.</title>
        <authorList>
            <person name="Cao Y."/>
        </authorList>
    </citation>
    <scope>NUCLEOTIDE SEQUENCE</scope>
    <source>
        <strain evidence="4">CCTCC AB2015118</strain>
    </source>
</reference>
<dbReference type="RefSeq" id="WP_267267234.1">
    <property type="nucleotide sequence ID" value="NZ_JAOVZW010000027.1"/>
</dbReference>
<dbReference type="EMBL" id="JAOVZW010000027">
    <property type="protein sequence ID" value="MCX8525993.1"/>
    <property type="molecule type" value="Genomic_DNA"/>
</dbReference>
<evidence type="ECO:0000313" key="5">
    <source>
        <dbReference type="Proteomes" id="UP001073122"/>
    </source>
</evidence>
<dbReference type="Gene3D" id="2.60.120.200">
    <property type="match status" value="1"/>
</dbReference>
<dbReference type="NCBIfam" id="TIGR04183">
    <property type="entry name" value="Por_Secre_tail"/>
    <property type="match status" value="1"/>
</dbReference>
<organism evidence="4 5">
    <name type="scientific">Chryseobacterium formosus</name>
    <dbReference type="NCBI Taxonomy" id="1537363"/>
    <lineage>
        <taxon>Bacteria</taxon>
        <taxon>Pseudomonadati</taxon>
        <taxon>Bacteroidota</taxon>
        <taxon>Flavobacteriia</taxon>
        <taxon>Flavobacteriales</taxon>
        <taxon>Weeksellaceae</taxon>
        <taxon>Chryseobacterium group</taxon>
        <taxon>Chryseobacterium</taxon>
    </lineage>
</organism>
<name>A0ABT3XWE2_9FLAO</name>
<dbReference type="InterPro" id="IPR026444">
    <property type="entry name" value="Secre_tail"/>
</dbReference>
<feature type="domain" description="Secretion system C-terminal sorting" evidence="3">
    <location>
        <begin position="199"/>
        <end position="261"/>
    </location>
</feature>
<dbReference type="Proteomes" id="UP001073122">
    <property type="component" value="Unassembled WGS sequence"/>
</dbReference>
<keyword evidence="1 2" id="KW-0732">Signal</keyword>
<evidence type="ECO:0000256" key="1">
    <source>
        <dbReference type="ARBA" id="ARBA00022729"/>
    </source>
</evidence>
<keyword evidence="5" id="KW-1185">Reference proteome</keyword>
<comment type="caution">
    <text evidence="4">The sequence shown here is derived from an EMBL/GenBank/DDBJ whole genome shotgun (WGS) entry which is preliminary data.</text>
</comment>